<reference evidence="6" key="1">
    <citation type="journal article" date="2012" name="Nat. Biotechnol.">
        <title>Reference genome sequence of the model plant Setaria.</title>
        <authorList>
            <person name="Bennetzen J.L."/>
            <person name="Schmutz J."/>
            <person name="Wang H."/>
            <person name="Percifield R."/>
            <person name="Hawkins J."/>
            <person name="Pontaroli A.C."/>
            <person name="Estep M."/>
            <person name="Feng L."/>
            <person name="Vaughn J.N."/>
            <person name="Grimwood J."/>
            <person name="Jenkins J."/>
            <person name="Barry K."/>
            <person name="Lindquist E."/>
            <person name="Hellsten U."/>
            <person name="Deshpande S."/>
            <person name="Wang X."/>
            <person name="Wu X."/>
            <person name="Mitros T."/>
            <person name="Triplett J."/>
            <person name="Yang X."/>
            <person name="Ye C.Y."/>
            <person name="Mauro-Herrera M."/>
            <person name="Wang L."/>
            <person name="Li P."/>
            <person name="Sharma M."/>
            <person name="Sharma R."/>
            <person name="Ronald P.C."/>
            <person name="Panaud O."/>
            <person name="Kellogg E.A."/>
            <person name="Brutnell T.P."/>
            <person name="Doust A.N."/>
            <person name="Tuskan G.A."/>
            <person name="Rokhsar D."/>
            <person name="Devos K.M."/>
        </authorList>
    </citation>
    <scope>NUCLEOTIDE SEQUENCE [LARGE SCALE GENOMIC DNA]</scope>
    <source>
        <strain evidence="6">cv. Yugu1</strain>
    </source>
</reference>
<evidence type="ECO:0000259" key="4">
    <source>
        <dbReference type="Pfam" id="PF10172"/>
    </source>
</evidence>
<evidence type="ECO:0000256" key="2">
    <source>
        <dbReference type="SAM" id="MobiDB-lite"/>
    </source>
</evidence>
<dbReference type="eggNOG" id="KOG4816">
    <property type="taxonomic scope" value="Eukaryota"/>
</dbReference>
<dbReference type="HOGENOM" id="CLU_107366_0_0_1"/>
<dbReference type="GO" id="GO:0080008">
    <property type="term" value="C:Cul4-RING E3 ubiquitin ligase complex"/>
    <property type="evidence" value="ECO:0000318"/>
    <property type="project" value="GO_Central"/>
</dbReference>
<organism evidence="5 6">
    <name type="scientific">Setaria italica</name>
    <name type="common">Foxtail millet</name>
    <name type="synonym">Panicum italicum</name>
    <dbReference type="NCBI Taxonomy" id="4555"/>
    <lineage>
        <taxon>Eukaryota</taxon>
        <taxon>Viridiplantae</taxon>
        <taxon>Streptophyta</taxon>
        <taxon>Embryophyta</taxon>
        <taxon>Tracheophyta</taxon>
        <taxon>Spermatophyta</taxon>
        <taxon>Magnoliopsida</taxon>
        <taxon>Liliopsida</taxon>
        <taxon>Poales</taxon>
        <taxon>Poaceae</taxon>
        <taxon>PACMAD clade</taxon>
        <taxon>Panicoideae</taxon>
        <taxon>Panicodae</taxon>
        <taxon>Paniceae</taxon>
        <taxon>Cenchrinae</taxon>
        <taxon>Setaria</taxon>
    </lineage>
</organism>
<dbReference type="InterPro" id="IPR018276">
    <property type="entry name" value="DDA1_dom"/>
</dbReference>
<comment type="similarity">
    <text evidence="1">Belongs to the DDA1 family.</text>
</comment>
<protein>
    <recommendedName>
        <fullName evidence="4">DET1- and DDB1-associated protein 1 domain-containing protein</fullName>
    </recommendedName>
</protein>
<dbReference type="InterPro" id="IPR033575">
    <property type="entry name" value="DDA1-like"/>
</dbReference>
<dbReference type="InParanoid" id="K4AES9"/>
<dbReference type="AlphaFoldDB" id="K4AES9"/>
<dbReference type="Proteomes" id="UP000004995">
    <property type="component" value="Unassembled WGS sequence"/>
</dbReference>
<feature type="signal peptide" evidence="3">
    <location>
        <begin position="1"/>
        <end position="23"/>
    </location>
</feature>
<keyword evidence="3" id="KW-0732">Signal</keyword>
<dbReference type="PANTHER" id="PTHR31879:SF8">
    <property type="entry name" value="DET1- AND DDB1-ASSOCIATED PROTEIN 1"/>
    <property type="match status" value="1"/>
</dbReference>
<feature type="region of interest" description="Disordered" evidence="2">
    <location>
        <begin position="184"/>
        <end position="225"/>
    </location>
</feature>
<dbReference type="PANTHER" id="PTHR31879">
    <property type="entry name" value="DET1- AND DDB1-ASSOCIATED PROTEIN 1"/>
    <property type="match status" value="1"/>
</dbReference>
<evidence type="ECO:0000256" key="3">
    <source>
        <dbReference type="SAM" id="SignalP"/>
    </source>
</evidence>
<dbReference type="EnsemblPlants" id="KQK92828">
    <property type="protein sequence ID" value="KQK92828"/>
    <property type="gene ID" value="SETIT_037386mg"/>
</dbReference>
<dbReference type="Gramene" id="KQK92828">
    <property type="protein sequence ID" value="KQK92828"/>
    <property type="gene ID" value="SETIT_037386mg"/>
</dbReference>
<sequence length="225" mass="24362">MACSVVLAAALLLLQSAFNTASGWLAGLLQLPQPAEKSAAEYLPRNTHRSFTDLVFRFYRQVGNHRPFFDPVGVQMIVAVAVQRSGAGRRCEGSFAGVRDGAAIPAQQTTRGTRGAAAWRWGALSVGGRRTIRATSASSSRPTPPLSPRSNVTPATYIATHRTDPPPNQVITTEPRNILLRHFYQKSEEKLRPKRAAPDNLAPENNNKQPRGPVADVGSQSNARS</sequence>
<dbReference type="GO" id="GO:0032436">
    <property type="term" value="P:positive regulation of proteasomal ubiquitin-dependent protein catabolic process"/>
    <property type="evidence" value="ECO:0000318"/>
    <property type="project" value="GO_Central"/>
</dbReference>
<feature type="chain" id="PRO_5010128776" description="DET1- and DDB1-associated protein 1 domain-containing protein" evidence="3">
    <location>
        <begin position="24"/>
        <end position="225"/>
    </location>
</feature>
<dbReference type="Pfam" id="PF10172">
    <property type="entry name" value="DDA1"/>
    <property type="match status" value="1"/>
</dbReference>
<keyword evidence="6" id="KW-1185">Reference proteome</keyword>
<accession>K4AES9</accession>
<reference evidence="5" key="2">
    <citation type="submission" date="2018-08" db="UniProtKB">
        <authorList>
            <consortium name="EnsemblPlants"/>
        </authorList>
    </citation>
    <scope>IDENTIFICATION</scope>
    <source>
        <strain evidence="5">Yugu1</strain>
    </source>
</reference>
<feature type="domain" description="DET1- and DDB1-associated protein 1" evidence="4">
    <location>
        <begin position="140"/>
        <end position="189"/>
    </location>
</feature>
<evidence type="ECO:0000313" key="5">
    <source>
        <dbReference type="EnsemblPlants" id="KQK92828"/>
    </source>
</evidence>
<proteinExistence type="inferred from homology"/>
<dbReference type="EMBL" id="AGNK02006139">
    <property type="status" value="NOT_ANNOTATED_CDS"/>
    <property type="molecule type" value="Genomic_DNA"/>
</dbReference>
<dbReference type="STRING" id="4555.K4AES9"/>
<name>K4AES9_SETIT</name>
<evidence type="ECO:0000256" key="1">
    <source>
        <dbReference type="ARBA" id="ARBA00008042"/>
    </source>
</evidence>
<evidence type="ECO:0000313" key="6">
    <source>
        <dbReference type="Proteomes" id="UP000004995"/>
    </source>
</evidence>